<evidence type="ECO:0000256" key="1">
    <source>
        <dbReference type="SAM" id="Coils"/>
    </source>
</evidence>
<comment type="caution">
    <text evidence="4">The sequence shown here is derived from an EMBL/GenBank/DDBJ whole genome shotgun (WGS) entry which is preliminary data.</text>
</comment>
<accession>A0A1L9ATX8</accession>
<sequence length="348" mass="39179">MEEPMRFRACLVLLLLASACASAPAPQSMPRPHAFASAPTSGPRIRLVSAPMEPTPERSWIGRADLDKARALLSRTRQDIEPRQWEQLDRKLTAAERAFERFSRAAKASGQAAEVVRGAEGVAQAGRARTLAEFLPRVGPLLVGLFLLYPSSTAGPEIDRRPEWVDAQREYEARLLEVAEESRRLMEEFERQEAEEVVPDFDSAPLMAAGKPKTWRNTVNPATGEFYTSVEEYDRVPRHEGQICKNSELDELEEEKRVLYTKIPILDPRHPNSSNERWEPEIPCSNIRNRLKAMQKVLDKREEIKKKCFGGKSDAGHDKAIGELEKGIAYLKRLEGTNCAPGHPMADR</sequence>
<dbReference type="EMBL" id="MPIN01000036">
    <property type="protein sequence ID" value="OJH33470.1"/>
    <property type="molecule type" value="Genomic_DNA"/>
</dbReference>
<name>A0A1L9ATX8_9BACT</name>
<reference evidence="4 5" key="2">
    <citation type="submission" date="2016-12" db="EMBL/GenBank/DDBJ databases">
        <title>Draft Genome Sequence of Cystobacter ferrugineus Strain Cbfe23.</title>
        <authorList>
            <person name="Akbar S."/>
            <person name="Dowd S.E."/>
            <person name="Stevens D.C."/>
        </authorList>
    </citation>
    <scope>NUCLEOTIDE SEQUENCE [LARGE SCALE GENOMIC DNA]</scope>
    <source>
        <strain evidence="4 5">Cbfe23</strain>
    </source>
</reference>
<reference evidence="5" key="1">
    <citation type="submission" date="2016-11" db="EMBL/GenBank/DDBJ databases">
        <authorList>
            <person name="Shukria A."/>
            <person name="Stevens D.C."/>
        </authorList>
    </citation>
    <scope>NUCLEOTIDE SEQUENCE [LARGE SCALE GENOMIC DNA]</scope>
    <source>
        <strain evidence="5">Cbfe23</strain>
    </source>
</reference>
<gene>
    <name evidence="4" type="ORF">BON30_48500</name>
</gene>
<evidence type="ECO:0000313" key="5">
    <source>
        <dbReference type="Proteomes" id="UP000182229"/>
    </source>
</evidence>
<organism evidence="4 5">
    <name type="scientific">Cystobacter ferrugineus</name>
    <dbReference type="NCBI Taxonomy" id="83449"/>
    <lineage>
        <taxon>Bacteria</taxon>
        <taxon>Pseudomonadati</taxon>
        <taxon>Myxococcota</taxon>
        <taxon>Myxococcia</taxon>
        <taxon>Myxococcales</taxon>
        <taxon>Cystobacterineae</taxon>
        <taxon>Archangiaceae</taxon>
        <taxon>Cystobacter</taxon>
    </lineage>
</organism>
<keyword evidence="5" id="KW-1185">Reference proteome</keyword>
<protein>
    <submittedName>
        <fullName evidence="4">Uncharacterized protein</fullName>
    </submittedName>
</protein>
<dbReference type="Proteomes" id="UP000182229">
    <property type="component" value="Unassembled WGS sequence"/>
</dbReference>
<dbReference type="AlphaFoldDB" id="A0A1L9ATX8"/>
<feature type="chain" id="PRO_5012521595" evidence="3">
    <location>
        <begin position="24"/>
        <end position="348"/>
    </location>
</feature>
<proteinExistence type="predicted"/>
<evidence type="ECO:0000313" key="4">
    <source>
        <dbReference type="EMBL" id="OJH33470.1"/>
    </source>
</evidence>
<evidence type="ECO:0000256" key="3">
    <source>
        <dbReference type="SAM" id="SignalP"/>
    </source>
</evidence>
<feature type="coiled-coil region" evidence="1">
    <location>
        <begin position="168"/>
        <end position="195"/>
    </location>
</feature>
<feature type="signal peptide" evidence="3">
    <location>
        <begin position="1"/>
        <end position="23"/>
    </location>
</feature>
<feature type="region of interest" description="Disordered" evidence="2">
    <location>
        <begin position="24"/>
        <end position="48"/>
    </location>
</feature>
<keyword evidence="1" id="KW-0175">Coiled coil</keyword>
<evidence type="ECO:0000256" key="2">
    <source>
        <dbReference type="SAM" id="MobiDB-lite"/>
    </source>
</evidence>
<keyword evidence="3" id="KW-0732">Signal</keyword>
<dbReference type="PROSITE" id="PS51257">
    <property type="entry name" value="PROKAR_LIPOPROTEIN"/>
    <property type="match status" value="1"/>
</dbReference>